<evidence type="ECO:0000313" key="16">
    <source>
        <dbReference type="RefSeq" id="XP_018333550.1"/>
    </source>
</evidence>
<keyword evidence="5 12" id="KW-0812">Transmembrane</keyword>
<evidence type="ECO:0000256" key="5">
    <source>
        <dbReference type="ARBA" id="ARBA00022692"/>
    </source>
</evidence>
<evidence type="ECO:0000256" key="4">
    <source>
        <dbReference type="ARBA" id="ARBA00022475"/>
    </source>
</evidence>
<dbReference type="RefSeq" id="XP_018333548.1">
    <property type="nucleotide sequence ID" value="XM_018478046.1"/>
</dbReference>
<keyword evidence="9 12" id="KW-0406">Ion transport</keyword>
<evidence type="ECO:0000256" key="2">
    <source>
        <dbReference type="ARBA" id="ARBA00004651"/>
    </source>
</evidence>
<dbReference type="PANTHER" id="PTHR11893">
    <property type="entry name" value="INNEXIN"/>
    <property type="match status" value="1"/>
</dbReference>
<dbReference type="RefSeq" id="XP_018333550.1">
    <property type="nucleotide sequence ID" value="XM_018478048.1"/>
</dbReference>
<dbReference type="GO" id="GO:0005243">
    <property type="term" value="F:gap junction channel activity"/>
    <property type="evidence" value="ECO:0007669"/>
    <property type="project" value="TreeGrafter"/>
</dbReference>
<feature type="transmembrane region" description="Helical" evidence="12">
    <location>
        <begin position="28"/>
        <end position="50"/>
    </location>
</feature>
<sequence length="212" mass="24386">MIHTFATIKANFKLFPQSIYIDNYVFKLHYRITTLLLLVATILVTSRQYIGEHIRCISDNGVPPHVINTFCFFTATYTVVKYLNSSLVDLEAIAHPGVGAFGPLGYNSPEPIIRHSYYQWVPFVLFIQAIMFHLPHLIWKHYEGGQMHFPQVRSLRINSVPRCHVHYGFKYNKRQDLHVPLVLVFILADRVHFGNGLAFSHVLSTCTQSSVQ</sequence>
<evidence type="ECO:0000256" key="1">
    <source>
        <dbReference type="ARBA" id="ARBA00004610"/>
    </source>
</evidence>
<organism evidence="13 17">
    <name type="scientific">Agrilus planipennis</name>
    <name type="common">Emerald ash borer</name>
    <name type="synonym">Agrilus marcopoli</name>
    <dbReference type="NCBI Taxonomy" id="224129"/>
    <lineage>
        <taxon>Eukaryota</taxon>
        <taxon>Metazoa</taxon>
        <taxon>Ecdysozoa</taxon>
        <taxon>Arthropoda</taxon>
        <taxon>Hexapoda</taxon>
        <taxon>Insecta</taxon>
        <taxon>Pterygota</taxon>
        <taxon>Neoptera</taxon>
        <taxon>Endopterygota</taxon>
        <taxon>Coleoptera</taxon>
        <taxon>Polyphaga</taxon>
        <taxon>Elateriformia</taxon>
        <taxon>Buprestoidea</taxon>
        <taxon>Buprestidae</taxon>
        <taxon>Agrilinae</taxon>
        <taxon>Agrilus</taxon>
    </lineage>
</organism>
<keyword evidence="4" id="KW-1003">Cell membrane</keyword>
<dbReference type="GO" id="GO:0005886">
    <property type="term" value="C:plasma membrane"/>
    <property type="evidence" value="ECO:0007669"/>
    <property type="project" value="UniProtKB-SubCell"/>
</dbReference>
<evidence type="ECO:0000256" key="8">
    <source>
        <dbReference type="ARBA" id="ARBA00022989"/>
    </source>
</evidence>
<evidence type="ECO:0000256" key="3">
    <source>
        <dbReference type="ARBA" id="ARBA00022448"/>
    </source>
</evidence>
<evidence type="ECO:0000313" key="15">
    <source>
        <dbReference type="RefSeq" id="XP_018333549.1"/>
    </source>
</evidence>
<evidence type="ECO:0000256" key="11">
    <source>
        <dbReference type="ARBA" id="ARBA00023303"/>
    </source>
</evidence>
<comment type="similarity">
    <text evidence="12">Belongs to the pannexin family.</text>
</comment>
<dbReference type="PANTHER" id="PTHR11893:SF38">
    <property type="entry name" value="INNEXIN INX7"/>
    <property type="match status" value="1"/>
</dbReference>
<gene>
    <name evidence="14 15 16 17" type="primary">LOC108742741</name>
    <name evidence="12" type="synonym">inx</name>
</gene>
<evidence type="ECO:0000313" key="17">
    <source>
        <dbReference type="RefSeq" id="XP_018333551.1"/>
    </source>
</evidence>
<dbReference type="GeneID" id="108742741"/>
<dbReference type="InterPro" id="IPR000990">
    <property type="entry name" value="Innexin"/>
</dbReference>
<proteinExistence type="inferred from homology"/>
<evidence type="ECO:0000256" key="12">
    <source>
        <dbReference type="RuleBase" id="RU010713"/>
    </source>
</evidence>
<dbReference type="OrthoDB" id="5867527at2759"/>
<keyword evidence="3 12" id="KW-0813">Transport</keyword>
<feature type="transmembrane region" description="Helical" evidence="12">
    <location>
        <begin position="117"/>
        <end position="139"/>
    </location>
</feature>
<keyword evidence="10 12" id="KW-0472">Membrane</keyword>
<dbReference type="Pfam" id="PF00876">
    <property type="entry name" value="Innexin"/>
    <property type="match status" value="1"/>
</dbReference>
<dbReference type="PROSITE" id="PS51013">
    <property type="entry name" value="PANNEXIN"/>
    <property type="match status" value="1"/>
</dbReference>
<evidence type="ECO:0000256" key="7">
    <source>
        <dbReference type="ARBA" id="ARBA00022949"/>
    </source>
</evidence>
<keyword evidence="11 12" id="KW-0407">Ion channel</keyword>
<dbReference type="Proteomes" id="UP000192223">
    <property type="component" value="Unplaced"/>
</dbReference>
<dbReference type="RefSeq" id="XP_018333551.1">
    <property type="nucleotide sequence ID" value="XM_018478049.1"/>
</dbReference>
<evidence type="ECO:0000256" key="6">
    <source>
        <dbReference type="ARBA" id="ARBA00022868"/>
    </source>
</evidence>
<keyword evidence="7" id="KW-0965">Cell junction</keyword>
<evidence type="ECO:0000313" key="13">
    <source>
        <dbReference type="Proteomes" id="UP000192223"/>
    </source>
</evidence>
<evidence type="ECO:0000313" key="14">
    <source>
        <dbReference type="RefSeq" id="XP_018333548.1"/>
    </source>
</evidence>
<protein>
    <recommendedName>
        <fullName evidence="12">Innexin</fullName>
    </recommendedName>
</protein>
<dbReference type="GO" id="GO:0007602">
    <property type="term" value="P:phototransduction"/>
    <property type="evidence" value="ECO:0007669"/>
    <property type="project" value="TreeGrafter"/>
</dbReference>
<dbReference type="PRINTS" id="PR01262">
    <property type="entry name" value="INNEXIN"/>
</dbReference>
<dbReference type="GO" id="GO:0005921">
    <property type="term" value="C:gap junction"/>
    <property type="evidence" value="ECO:0007669"/>
    <property type="project" value="UniProtKB-SubCell"/>
</dbReference>
<keyword evidence="13" id="KW-1185">Reference proteome</keyword>
<dbReference type="AlphaFoldDB" id="A0A1W4XBR3"/>
<reference evidence="14 15" key="1">
    <citation type="submission" date="2025-04" db="UniProtKB">
        <authorList>
            <consortium name="RefSeq"/>
        </authorList>
    </citation>
    <scope>IDENTIFICATION</scope>
    <source>
        <tissue evidence="14 15">Entire body</tissue>
    </source>
</reference>
<comment type="caution">
    <text evidence="12">Lacks conserved residue(s) required for the propagation of feature annotation.</text>
</comment>
<dbReference type="GO" id="GO:0034220">
    <property type="term" value="P:monoatomic ion transmembrane transport"/>
    <property type="evidence" value="ECO:0007669"/>
    <property type="project" value="UniProtKB-KW"/>
</dbReference>
<keyword evidence="6" id="KW-0303">Gap junction</keyword>
<keyword evidence="8 12" id="KW-1133">Transmembrane helix</keyword>
<name>A0A1W4XBR3_AGRPL</name>
<evidence type="ECO:0000256" key="9">
    <source>
        <dbReference type="ARBA" id="ARBA00023065"/>
    </source>
</evidence>
<dbReference type="RefSeq" id="XP_018333549.1">
    <property type="nucleotide sequence ID" value="XM_018478047.1"/>
</dbReference>
<comment type="subcellular location">
    <subcellularLocation>
        <location evidence="1">Cell junction</location>
        <location evidence="1">Gap junction</location>
    </subcellularLocation>
    <subcellularLocation>
        <location evidence="2 12">Cell membrane</location>
        <topology evidence="2 12">Multi-pass membrane protein</topology>
    </subcellularLocation>
</comment>
<evidence type="ECO:0000256" key="10">
    <source>
        <dbReference type="ARBA" id="ARBA00023136"/>
    </source>
</evidence>
<accession>A0A1W4XBR3</accession>
<comment type="function">
    <text evidence="12">Structural component of the gap junctions.</text>
</comment>